<comment type="cofactor">
    <cofactor evidence="5">
        <name>FAD</name>
        <dbReference type="ChEBI" id="CHEBI:57692"/>
    </cofactor>
    <text evidence="5">Binds 1 FAD per subunit.</text>
</comment>
<dbReference type="PANTHER" id="PTHR43400">
    <property type="entry name" value="FUMARATE REDUCTASE"/>
    <property type="match status" value="1"/>
</dbReference>
<dbReference type="Pfam" id="PF00890">
    <property type="entry name" value="FAD_binding_2"/>
    <property type="match status" value="1"/>
</dbReference>
<dbReference type="SUPFAM" id="SSF51905">
    <property type="entry name" value="FAD/NAD(P)-binding domain"/>
    <property type="match status" value="1"/>
</dbReference>
<proteinExistence type="inferred from homology"/>
<dbReference type="OrthoDB" id="8523426at2"/>
<reference evidence="7 8" key="1">
    <citation type="journal article" date="2018" name="Int. J. Syst. Evol. Microbiol.">
        <title>Mesosutterella multiformis gen. nov., sp. nov., a member of the family Sutterellaceae and Sutterella megalosphaeroides sp. nov., isolated from human faeces.</title>
        <authorList>
            <person name="Sakamoto M."/>
            <person name="Ikeyama N."/>
            <person name="Kunihiro T."/>
            <person name="Iino T."/>
            <person name="Yuki M."/>
            <person name="Ohkuma M."/>
        </authorList>
    </citation>
    <scope>NUCLEOTIDE SEQUENCE [LARGE SCALE GENOMIC DNA]</scope>
    <source>
        <strain evidence="7 8">4NBBH2</strain>
    </source>
</reference>
<dbReference type="Gene3D" id="3.90.700.10">
    <property type="entry name" value="Succinate dehydrogenase/fumarate reductase flavoprotein, catalytic domain"/>
    <property type="match status" value="1"/>
</dbReference>
<dbReference type="InterPro" id="IPR050315">
    <property type="entry name" value="FAD-oxidoreductase_2"/>
</dbReference>
<dbReference type="InterPro" id="IPR007329">
    <property type="entry name" value="FMN-bd"/>
</dbReference>
<keyword evidence="4 5" id="KW-0560">Oxidoreductase</keyword>
<comment type="catalytic activity">
    <reaction evidence="5">
        <text>dihydrourocanate + A = urocanate + AH2</text>
        <dbReference type="Rhea" id="RHEA:36059"/>
        <dbReference type="ChEBI" id="CHEBI:13193"/>
        <dbReference type="ChEBI" id="CHEBI:17499"/>
        <dbReference type="ChEBI" id="CHEBI:27247"/>
        <dbReference type="ChEBI" id="CHEBI:72991"/>
        <dbReference type="EC" id="1.3.99.33"/>
    </reaction>
</comment>
<evidence type="ECO:0000256" key="2">
    <source>
        <dbReference type="ARBA" id="ARBA00022630"/>
    </source>
</evidence>
<dbReference type="RefSeq" id="WP_116270179.1">
    <property type="nucleotide sequence ID" value="NZ_BGZJ01000001.1"/>
</dbReference>
<dbReference type="AlphaFoldDB" id="A0A388SEK9"/>
<dbReference type="SUPFAM" id="SSF56425">
    <property type="entry name" value="Succinate dehydrogenase/fumarate reductase flavoprotein, catalytic domain"/>
    <property type="match status" value="1"/>
</dbReference>
<dbReference type="Gene3D" id="3.90.1010.20">
    <property type="match status" value="1"/>
</dbReference>
<dbReference type="NCBIfam" id="TIGR01813">
    <property type="entry name" value="flavo_cyto_c"/>
    <property type="match status" value="1"/>
</dbReference>
<dbReference type="InterPro" id="IPR027477">
    <property type="entry name" value="Succ_DH/fumarate_Rdtase_cat_sf"/>
</dbReference>
<dbReference type="InterPro" id="IPR003953">
    <property type="entry name" value="FAD-dep_OxRdtase_2_FAD-bd"/>
</dbReference>
<keyword evidence="5" id="KW-0732">Signal</keyword>
<name>A0A388SEK9_9BURK</name>
<dbReference type="GO" id="GO:0010181">
    <property type="term" value="F:FMN binding"/>
    <property type="evidence" value="ECO:0007669"/>
    <property type="project" value="InterPro"/>
</dbReference>
<evidence type="ECO:0000313" key="8">
    <source>
        <dbReference type="Proteomes" id="UP000266091"/>
    </source>
</evidence>
<protein>
    <recommendedName>
        <fullName evidence="5">Urocanate reductase</fullName>
        <ecNumber evidence="5">1.3.99.33</ecNumber>
    </recommendedName>
</protein>
<dbReference type="SMART" id="SM00900">
    <property type="entry name" value="FMN_bind"/>
    <property type="match status" value="1"/>
</dbReference>
<dbReference type="GO" id="GO:0016491">
    <property type="term" value="F:oxidoreductase activity"/>
    <property type="evidence" value="ECO:0007669"/>
    <property type="project" value="UniProtKB-KW"/>
</dbReference>
<keyword evidence="3 5" id="KW-0274">FAD</keyword>
<comment type="cofactor">
    <cofactor evidence="5">
        <name>FMN</name>
        <dbReference type="ChEBI" id="CHEBI:58210"/>
    </cofactor>
    <text evidence="5">Binds 1 or 2 FMN covalently per subunit.</text>
</comment>
<keyword evidence="8" id="KW-1185">Reference proteome</keyword>
<feature type="signal peptide" evidence="5">
    <location>
        <begin position="1"/>
        <end position="23"/>
    </location>
</feature>
<comment type="similarity">
    <text evidence="1 5">Belongs to the FAD-dependent oxidoreductase 2 family. FRD/SDH subfamily.</text>
</comment>
<dbReference type="Proteomes" id="UP000266091">
    <property type="component" value="Unassembled WGS sequence"/>
</dbReference>
<dbReference type="EMBL" id="BGZJ01000001">
    <property type="protein sequence ID" value="GBO93889.1"/>
    <property type="molecule type" value="Genomic_DNA"/>
</dbReference>
<evidence type="ECO:0000313" key="7">
    <source>
        <dbReference type="EMBL" id="GBO93889.1"/>
    </source>
</evidence>
<evidence type="ECO:0000256" key="5">
    <source>
        <dbReference type="RuleBase" id="RU366062"/>
    </source>
</evidence>
<dbReference type="Pfam" id="PF04205">
    <property type="entry name" value="FMN_bind"/>
    <property type="match status" value="1"/>
</dbReference>
<evidence type="ECO:0000256" key="1">
    <source>
        <dbReference type="ARBA" id="ARBA00008040"/>
    </source>
</evidence>
<keyword evidence="2 5" id="KW-0285">Flavoprotein</keyword>
<sequence length="595" mass="63159">MKFAFKPIAIAAALAFIGTAAVASPMKPGTYTAKVNGHNAPLTVEVTVDANKILSIKTPDDQESLGVGKVGLKKTADNILRYQSIGVDAVTGATFSSNALKEGVEKCLKQAGADMKQFTRKAEKHPIHNRTYQADVVVIGGGGAGLASVISSMQAGAKKVIVLEKLGYVGGSTNVSEGALNAVDDQRQKAQGIKDSYETFYETTMHGGHDKGDPTLVRFLTSHSMDAVNWLESLGVKFNDHIGAATGSLGQRSHYPATPYGNTYIRTFEKVIADSNGKIQVLLDTPAVKLIQNKSGRVVGVVGNNFGSKVTVMAKDGVIIATGGFGANVAYRQKVNTGVWKNIKLDNSIGCTNIQKAAQGQGLFLAQKVGAKLIGLSDIQIHPCGTPGTGLMENIRTSGRNRIFVNSDGNRFVNEGAARDVLANAIFQQKGRTYWIVVNKLRYPTPDFKDRMGASIRNMEALGAVVEAPTLDELAKKTGMNAENLKKAIADYNAVVSGKAKDKLGFVANNKDDKQMTEGPWYACRKVPTVHHTMGGIKINVKSQVINTKGKVIPGLYAVGEVTGGIHGSNRLGGNAIADIMTFGHAVGPHIVQGK</sequence>
<gene>
    <name evidence="7" type="ORF">MESMUL_12430</name>
</gene>
<evidence type="ECO:0000256" key="3">
    <source>
        <dbReference type="ARBA" id="ARBA00022827"/>
    </source>
</evidence>
<dbReference type="Gene3D" id="3.50.50.60">
    <property type="entry name" value="FAD/NAD(P)-binding domain"/>
    <property type="match status" value="1"/>
</dbReference>
<dbReference type="InterPro" id="IPR036188">
    <property type="entry name" value="FAD/NAD-bd_sf"/>
</dbReference>
<comment type="caution">
    <text evidence="7">The sequence shown here is derived from an EMBL/GenBank/DDBJ whole genome shotgun (WGS) entry which is preliminary data.</text>
</comment>
<dbReference type="GO" id="GO:0016020">
    <property type="term" value="C:membrane"/>
    <property type="evidence" value="ECO:0007669"/>
    <property type="project" value="InterPro"/>
</dbReference>
<feature type="chain" id="PRO_5022262930" description="Urocanate reductase" evidence="5">
    <location>
        <begin position="24"/>
        <end position="595"/>
    </location>
</feature>
<dbReference type="EC" id="1.3.99.33" evidence="5"/>
<evidence type="ECO:0000256" key="4">
    <source>
        <dbReference type="ARBA" id="ARBA00023002"/>
    </source>
</evidence>
<dbReference type="PANTHER" id="PTHR43400:SF7">
    <property type="entry name" value="FAD-DEPENDENT OXIDOREDUCTASE 2 FAD BINDING DOMAIN-CONTAINING PROTEIN"/>
    <property type="match status" value="1"/>
</dbReference>
<evidence type="ECO:0000259" key="6">
    <source>
        <dbReference type="SMART" id="SM00900"/>
    </source>
</evidence>
<feature type="domain" description="FMN-binding" evidence="6">
    <location>
        <begin position="37"/>
        <end position="111"/>
    </location>
</feature>
<accession>A0A388SEK9</accession>
<dbReference type="InterPro" id="IPR010960">
    <property type="entry name" value="Flavocytochrome_c"/>
</dbReference>
<organism evidence="7 8">
    <name type="scientific">Mesosutterella multiformis</name>
    <dbReference type="NCBI Taxonomy" id="2259133"/>
    <lineage>
        <taxon>Bacteria</taxon>
        <taxon>Pseudomonadati</taxon>
        <taxon>Pseudomonadota</taxon>
        <taxon>Betaproteobacteria</taxon>
        <taxon>Burkholderiales</taxon>
        <taxon>Sutterellaceae</taxon>
        <taxon>Mesosutterella</taxon>
    </lineage>
</organism>